<dbReference type="GO" id="GO:0016887">
    <property type="term" value="F:ATP hydrolysis activity"/>
    <property type="evidence" value="ECO:0007669"/>
    <property type="project" value="UniProtKB-UniRule"/>
</dbReference>
<dbReference type="HAMAP" id="MF_02040">
    <property type="entry name" value="Mrp_NBP35"/>
    <property type="match status" value="1"/>
</dbReference>
<dbReference type="InterPro" id="IPR033756">
    <property type="entry name" value="YlxH/NBP35"/>
</dbReference>
<dbReference type="AlphaFoldDB" id="A0A4R2P7D5"/>
<dbReference type="Gene3D" id="3.40.50.300">
    <property type="entry name" value="P-loop containing nucleotide triphosphate hydrolases"/>
    <property type="match status" value="1"/>
</dbReference>
<keyword evidence="3 9" id="KW-0479">Metal-binding</keyword>
<dbReference type="FunFam" id="3.40.50.300:FF:000418">
    <property type="entry name" value="Iron-sulfur cluster carrier protein"/>
    <property type="match status" value="1"/>
</dbReference>
<sequence>MPPTRDTILAALRAVVDPETGRNVVDAGLISGLTLSGGQVGFSLDLGTSGDAAAKEPLRRACEDAVRALDGVDAAFVVLTAERPPSPAPAASRRRSDKKDNRSGAIAGVRHIIAVASGKGGVGKSTLSVNLALGLRDLGLKVGIMDADIYGPSLPRMLGISGEPQSDGKTLTPFEARGVKAMSIGFIVEEDKAMIWRGPMVMTAVTQLLYDVDWAPLDVLVVDMPPGTGDAQLTMAQRVPLSGAVVVSTPQDIALIDARKGIAMFDKVNVPLLGLVENMSYYVCPHCGSRDELFGHGGARATAEARNTPFLGEVPLHLAIREMSDTGTPIVDSQPDSEQAQAFARIAQGVKAQLDARAQAPTGPTIRMG</sequence>
<comment type="function">
    <text evidence="9">Binds and transfers iron-sulfur (Fe-S) clusters to target apoproteins. Can hydrolyze ATP.</text>
</comment>
<accession>A0A4R2P7D5</accession>
<dbReference type="InterPro" id="IPR027417">
    <property type="entry name" value="P-loop_NTPase"/>
</dbReference>
<evidence type="ECO:0000313" key="12">
    <source>
        <dbReference type="EMBL" id="TCP30802.1"/>
    </source>
</evidence>
<evidence type="ECO:0000313" key="13">
    <source>
        <dbReference type="Proteomes" id="UP000295399"/>
    </source>
</evidence>
<keyword evidence="6 9" id="KW-0408">Iron</keyword>
<dbReference type="OrthoDB" id="9809679at2"/>
<dbReference type="FunCoup" id="A0A4R2P7D5">
    <property type="interactions" value="503"/>
</dbReference>
<dbReference type="PANTHER" id="PTHR42961">
    <property type="entry name" value="IRON-SULFUR PROTEIN NUBPL"/>
    <property type="match status" value="1"/>
</dbReference>
<dbReference type="SUPFAM" id="SSF52540">
    <property type="entry name" value="P-loop containing nucleoside triphosphate hydrolases"/>
    <property type="match status" value="1"/>
</dbReference>
<comment type="caution">
    <text evidence="12">The sequence shown here is derived from an EMBL/GenBank/DDBJ whole genome shotgun (WGS) entry which is preliminary data.</text>
</comment>
<comment type="subunit">
    <text evidence="9">Homodimer.</text>
</comment>
<evidence type="ECO:0000256" key="6">
    <source>
        <dbReference type="ARBA" id="ARBA00023004"/>
    </source>
</evidence>
<dbReference type="Proteomes" id="UP000295399">
    <property type="component" value="Unassembled WGS sequence"/>
</dbReference>
<evidence type="ECO:0000256" key="9">
    <source>
        <dbReference type="HAMAP-Rule" id="MF_02040"/>
    </source>
</evidence>
<keyword evidence="5 9" id="KW-0067">ATP-binding</keyword>
<gene>
    <name evidence="12" type="ORF">EV659_11355</name>
</gene>
<feature type="domain" description="MIP18 family-like" evidence="11">
    <location>
        <begin position="5"/>
        <end position="74"/>
    </location>
</feature>
<keyword evidence="4 9" id="KW-0547">Nucleotide-binding</keyword>
<proteinExistence type="inferred from homology"/>
<dbReference type="InParanoid" id="A0A4R2P7D5"/>
<dbReference type="GO" id="GO:0005524">
    <property type="term" value="F:ATP binding"/>
    <property type="evidence" value="ECO:0007669"/>
    <property type="project" value="UniProtKB-UniRule"/>
</dbReference>
<dbReference type="GO" id="GO:0051539">
    <property type="term" value="F:4 iron, 4 sulfur cluster binding"/>
    <property type="evidence" value="ECO:0007669"/>
    <property type="project" value="TreeGrafter"/>
</dbReference>
<evidence type="ECO:0000256" key="3">
    <source>
        <dbReference type="ARBA" id="ARBA00022723"/>
    </source>
</evidence>
<dbReference type="EMBL" id="SLXO01000013">
    <property type="protein sequence ID" value="TCP30802.1"/>
    <property type="molecule type" value="Genomic_DNA"/>
</dbReference>
<comment type="similarity">
    <text evidence="1">In the N-terminal section; belongs to the MIP18 family.</text>
</comment>
<dbReference type="GO" id="GO:0016226">
    <property type="term" value="P:iron-sulfur cluster assembly"/>
    <property type="evidence" value="ECO:0007669"/>
    <property type="project" value="InterPro"/>
</dbReference>
<evidence type="ECO:0000256" key="4">
    <source>
        <dbReference type="ARBA" id="ARBA00022741"/>
    </source>
</evidence>
<evidence type="ECO:0000256" key="2">
    <source>
        <dbReference type="ARBA" id="ARBA00008205"/>
    </source>
</evidence>
<dbReference type="InterPro" id="IPR044304">
    <property type="entry name" value="NUBPL-like"/>
</dbReference>
<dbReference type="InterPro" id="IPR019591">
    <property type="entry name" value="Mrp/NBP35_ATP-bd"/>
</dbReference>
<feature type="binding site" evidence="9">
    <location>
        <begin position="118"/>
        <end position="125"/>
    </location>
    <ligand>
        <name>ATP</name>
        <dbReference type="ChEBI" id="CHEBI:30616"/>
    </ligand>
</feature>
<dbReference type="GO" id="GO:0046872">
    <property type="term" value="F:metal ion binding"/>
    <property type="evidence" value="ECO:0007669"/>
    <property type="project" value="UniProtKB-KW"/>
</dbReference>
<dbReference type="SUPFAM" id="SSF117916">
    <property type="entry name" value="Fe-S cluster assembly (FSCA) domain-like"/>
    <property type="match status" value="1"/>
</dbReference>
<dbReference type="InterPro" id="IPR002744">
    <property type="entry name" value="MIP18-like"/>
</dbReference>
<evidence type="ECO:0000256" key="7">
    <source>
        <dbReference type="ARBA" id="ARBA00023014"/>
    </source>
</evidence>
<keyword evidence="9" id="KW-0378">Hydrolase</keyword>
<dbReference type="Pfam" id="PF01883">
    <property type="entry name" value="FeS_assembly_P"/>
    <property type="match status" value="1"/>
</dbReference>
<name>A0A4R2P7D5_RHOSA</name>
<comment type="similarity">
    <text evidence="2">In the C-terminal section; belongs to the Mrp/NBP35 ATP-binding proteins family.</text>
</comment>
<dbReference type="PANTHER" id="PTHR42961:SF2">
    <property type="entry name" value="IRON-SULFUR PROTEIN NUBPL"/>
    <property type="match status" value="1"/>
</dbReference>
<evidence type="ECO:0000259" key="11">
    <source>
        <dbReference type="Pfam" id="PF01883"/>
    </source>
</evidence>
<dbReference type="PROSITE" id="PS01215">
    <property type="entry name" value="MRP"/>
    <property type="match status" value="1"/>
</dbReference>
<feature type="region of interest" description="Disordered" evidence="10">
    <location>
        <begin position="83"/>
        <end position="102"/>
    </location>
</feature>
<dbReference type="RefSeq" id="WP_132709431.1">
    <property type="nucleotide sequence ID" value="NZ_JACIGF010000013.1"/>
</dbReference>
<dbReference type="CDD" id="cd02037">
    <property type="entry name" value="Mrp_NBP35"/>
    <property type="match status" value="1"/>
</dbReference>
<dbReference type="GO" id="GO:0140663">
    <property type="term" value="F:ATP-dependent FeS chaperone activity"/>
    <property type="evidence" value="ECO:0007669"/>
    <property type="project" value="InterPro"/>
</dbReference>
<keyword evidence="7 9" id="KW-0411">Iron-sulfur</keyword>
<comment type="similarity">
    <text evidence="8 9">Belongs to the Mrp/NBP35 ATP-binding proteins family.</text>
</comment>
<evidence type="ECO:0000256" key="5">
    <source>
        <dbReference type="ARBA" id="ARBA00022840"/>
    </source>
</evidence>
<dbReference type="Gene3D" id="3.30.300.130">
    <property type="entry name" value="Fe-S cluster assembly (FSCA)"/>
    <property type="match status" value="1"/>
</dbReference>
<dbReference type="NCBIfam" id="NF008669">
    <property type="entry name" value="PRK11670.1"/>
    <property type="match status" value="1"/>
</dbReference>
<reference evidence="12 13" key="1">
    <citation type="submission" date="2019-03" db="EMBL/GenBank/DDBJ databases">
        <title>Genomic Encyclopedia of Type Strains, Phase IV (KMG-IV): sequencing the most valuable type-strain genomes for metagenomic binning, comparative biology and taxonomic classification.</title>
        <authorList>
            <person name="Goeker M."/>
        </authorList>
    </citation>
    <scope>NUCLEOTIDE SEQUENCE [LARGE SCALE GENOMIC DNA]</scope>
    <source>
        <strain evidence="12 13">DSM 2132</strain>
    </source>
</reference>
<protein>
    <recommendedName>
        <fullName evidence="9">Iron-sulfur cluster carrier protein</fullName>
    </recommendedName>
</protein>
<organism evidence="12 13">
    <name type="scientific">Rhodothalassium salexigens DSM 2132</name>
    <dbReference type="NCBI Taxonomy" id="1188247"/>
    <lineage>
        <taxon>Bacteria</taxon>
        <taxon>Pseudomonadati</taxon>
        <taxon>Pseudomonadota</taxon>
        <taxon>Alphaproteobacteria</taxon>
        <taxon>Rhodothalassiales</taxon>
        <taxon>Rhodothalassiaceae</taxon>
        <taxon>Rhodothalassium</taxon>
    </lineage>
</organism>
<evidence type="ECO:0000256" key="10">
    <source>
        <dbReference type="SAM" id="MobiDB-lite"/>
    </source>
</evidence>
<dbReference type="Pfam" id="PF10609">
    <property type="entry name" value="ParA"/>
    <property type="match status" value="1"/>
</dbReference>
<evidence type="ECO:0000256" key="8">
    <source>
        <dbReference type="ARBA" id="ARBA00024036"/>
    </source>
</evidence>
<dbReference type="InterPro" id="IPR000808">
    <property type="entry name" value="Mrp-like_CS"/>
</dbReference>
<evidence type="ECO:0000256" key="1">
    <source>
        <dbReference type="ARBA" id="ARBA00007352"/>
    </source>
</evidence>
<keyword evidence="13" id="KW-1185">Reference proteome</keyword>
<dbReference type="InterPro" id="IPR034904">
    <property type="entry name" value="FSCA_dom_sf"/>
</dbReference>